<dbReference type="InterPro" id="IPR019734">
    <property type="entry name" value="TPR_rpt"/>
</dbReference>
<keyword evidence="1" id="KW-0802">TPR repeat</keyword>
<dbReference type="SUPFAM" id="SSF53167">
    <property type="entry name" value="Purine and uridine phosphorylases"/>
    <property type="match status" value="1"/>
</dbReference>
<dbReference type="Gene3D" id="3.40.50.300">
    <property type="entry name" value="P-loop containing nucleotide triphosphate hydrolases"/>
    <property type="match status" value="1"/>
</dbReference>
<dbReference type="Pfam" id="PF01048">
    <property type="entry name" value="PNP_UDP_1"/>
    <property type="match status" value="1"/>
</dbReference>
<comment type="caution">
    <text evidence="5">The sequence shown here is derived from an EMBL/GenBank/DDBJ whole genome shotgun (WGS) entry which is preliminary data.</text>
</comment>
<dbReference type="Gene3D" id="3.40.50.1580">
    <property type="entry name" value="Nucleoside phosphorylase domain"/>
    <property type="match status" value="1"/>
</dbReference>
<feature type="domain" description="NB-ARC" evidence="3">
    <location>
        <begin position="362"/>
        <end position="532"/>
    </location>
</feature>
<dbReference type="EMBL" id="VCAU01000019">
    <property type="protein sequence ID" value="KAF9891382.1"/>
    <property type="molecule type" value="Genomic_DNA"/>
</dbReference>
<dbReference type="Pfam" id="PF13374">
    <property type="entry name" value="TPR_10"/>
    <property type="match status" value="1"/>
</dbReference>
<dbReference type="PROSITE" id="PS50005">
    <property type="entry name" value="TPR"/>
    <property type="match status" value="2"/>
</dbReference>
<dbReference type="InterPro" id="IPR000845">
    <property type="entry name" value="Nucleoside_phosphorylase_d"/>
</dbReference>
<gene>
    <name evidence="5" type="ORF">FE257_004238</name>
</gene>
<dbReference type="Proteomes" id="UP001194746">
    <property type="component" value="Unassembled WGS sequence"/>
</dbReference>
<keyword evidence="2" id="KW-0732">Signal</keyword>
<feature type="repeat" description="TPR" evidence="1">
    <location>
        <begin position="827"/>
        <end position="860"/>
    </location>
</feature>
<evidence type="ECO:0000313" key="5">
    <source>
        <dbReference type="EMBL" id="KAF9891382.1"/>
    </source>
</evidence>
<dbReference type="SUPFAM" id="SSF52540">
    <property type="entry name" value="P-loop containing nucleoside triphosphate hydrolases"/>
    <property type="match status" value="1"/>
</dbReference>
<feature type="chain" id="PRO_5042069270" description="Nucleoside phosphorylase domain-containing protein" evidence="2">
    <location>
        <begin position="24"/>
        <end position="901"/>
    </location>
</feature>
<dbReference type="Pfam" id="PF00931">
    <property type="entry name" value="NB-ARC"/>
    <property type="match status" value="1"/>
</dbReference>
<proteinExistence type="predicted"/>
<reference evidence="5" key="2">
    <citation type="submission" date="2020-02" db="EMBL/GenBank/DDBJ databases">
        <authorList>
            <person name="Gilchrist C.L.M."/>
            <person name="Chooi Y.-H."/>
        </authorList>
    </citation>
    <scope>NUCLEOTIDE SEQUENCE</scope>
    <source>
        <strain evidence="5">MST-FP2251</strain>
    </source>
</reference>
<dbReference type="GO" id="GO:0043531">
    <property type="term" value="F:ADP binding"/>
    <property type="evidence" value="ECO:0007669"/>
    <property type="project" value="InterPro"/>
</dbReference>
<dbReference type="GO" id="GO:0009116">
    <property type="term" value="P:nucleoside metabolic process"/>
    <property type="evidence" value="ECO:0007669"/>
    <property type="project" value="InterPro"/>
</dbReference>
<accession>A0AAD4CS05</accession>
<evidence type="ECO:0000259" key="4">
    <source>
        <dbReference type="Pfam" id="PF01048"/>
    </source>
</evidence>
<dbReference type="InterPro" id="IPR053137">
    <property type="entry name" value="NLR-like"/>
</dbReference>
<evidence type="ECO:0008006" key="7">
    <source>
        <dbReference type="Google" id="ProtNLM"/>
    </source>
</evidence>
<dbReference type="InterPro" id="IPR027417">
    <property type="entry name" value="P-loop_NTPase"/>
</dbReference>
<feature type="signal peptide" evidence="2">
    <location>
        <begin position="1"/>
        <end position="23"/>
    </location>
</feature>
<dbReference type="InterPro" id="IPR002182">
    <property type="entry name" value="NB-ARC"/>
</dbReference>
<dbReference type="SUPFAM" id="SSF48452">
    <property type="entry name" value="TPR-like"/>
    <property type="match status" value="1"/>
</dbReference>
<sequence length="901" mass="101194">MRPHSRKDFTIAIICALTLEAEAVEDLFDETYDRLSAAYGKHPNDRNAYINGRIGKHNLVLCYLPGMGIRSAASVATSLRFSYTEIQVAFLVGICGGAPHPSSDQHIFLGDVLISDAVIEYDFGRQYPGEFQRKTDVRDTLGRPDQEIRSLLAGIRARKTRNALEAKMSQYIDDIQQASIQWRHPRFDDILYKASYHHKHYNGTSSTRCRCQDNNTPDIICEDALKKPCNIVGCDENQSIRRRHHTESNRPSIHIGTIASANTVMKSGQHREKVVQDDQVIGFEMEGAGVWDNLSCIIIKGVCDYADSHKNKSWQAYAAANGASAAKAFLKYWRPTAREANRFQIPLDLTAVPAIEEFIGRQDDLNRLWDYLQPGSSPSRKVAILHGLGGIGKTQLAIHFAREHKHDFTAIFWLRGNNKSALVQSLSSCLPRIQGRPEDIEVTTEEEVDQKAKQVLQWLALPDNPNWLIILDNIDQYSPLQENKNSGFDIKAYFPNADHGSILITSRLQRVVELGKSIPVERLASKDATHLLLQSCGPVADDTIKGGLDQDVTRLVTQLGGLPLAIVIAGAFMRETGTGIKEYLEYYQNSRSELQSQSEPTRHYPQGNILRTWDVSYHEIQKRDPAAAVLLLYLAFFDNRDIWNQLGFKARIKTLVGFSLIQHKQQEESYGLHPVVQDWCIHVAAIENHTFQLSELALVSIGYMVPGKKNINYARIQQRLLPHASHLVQRKIDRDAASSTAVWAAFNSLGKLYSDQGRLKEAEAMYQRALAGREHALGPDHIATLNTVNNIGNLYKYHSKLEEAETMYQRALAGREQALGPNHIHTLDTVSNLGSLYKNQGKLKEAEAMYQRALAGYKQTLGPEHHKTRIVFNNLVALAHFSVGADHLMQQAPRASSSQFI</sequence>
<evidence type="ECO:0000259" key="3">
    <source>
        <dbReference type="Pfam" id="PF00931"/>
    </source>
</evidence>
<name>A0AAD4CS05_ASPNN</name>
<protein>
    <recommendedName>
        <fullName evidence="7">Nucleoside phosphorylase domain-containing protein</fullName>
    </recommendedName>
</protein>
<evidence type="ECO:0000313" key="6">
    <source>
        <dbReference type="Proteomes" id="UP001194746"/>
    </source>
</evidence>
<reference evidence="5" key="1">
    <citation type="journal article" date="2019" name="Beilstein J. Org. Chem.">
        <title>Nanangenines: drimane sesquiterpenoids as the dominant metabolite cohort of a novel Australian fungus, Aspergillus nanangensis.</title>
        <authorList>
            <person name="Lacey H.J."/>
            <person name="Gilchrist C.L.M."/>
            <person name="Crombie A."/>
            <person name="Kalaitzis J.A."/>
            <person name="Vuong D."/>
            <person name="Rutledge P.J."/>
            <person name="Turner P."/>
            <person name="Pitt J.I."/>
            <person name="Lacey E."/>
            <person name="Chooi Y.H."/>
            <person name="Piggott A.M."/>
        </authorList>
    </citation>
    <scope>NUCLEOTIDE SEQUENCE</scope>
    <source>
        <strain evidence="5">MST-FP2251</strain>
    </source>
</reference>
<dbReference type="SMART" id="SM00028">
    <property type="entry name" value="TPR"/>
    <property type="match status" value="3"/>
</dbReference>
<evidence type="ECO:0000256" key="2">
    <source>
        <dbReference type="SAM" id="SignalP"/>
    </source>
</evidence>
<keyword evidence="6" id="KW-1185">Reference proteome</keyword>
<dbReference type="PANTHER" id="PTHR46082">
    <property type="entry name" value="ATP/GTP-BINDING PROTEIN-RELATED"/>
    <property type="match status" value="1"/>
</dbReference>
<feature type="domain" description="Nucleoside phosphorylase" evidence="4">
    <location>
        <begin position="10"/>
        <end position="153"/>
    </location>
</feature>
<organism evidence="5 6">
    <name type="scientific">Aspergillus nanangensis</name>
    <dbReference type="NCBI Taxonomy" id="2582783"/>
    <lineage>
        <taxon>Eukaryota</taxon>
        <taxon>Fungi</taxon>
        <taxon>Dikarya</taxon>
        <taxon>Ascomycota</taxon>
        <taxon>Pezizomycotina</taxon>
        <taxon>Eurotiomycetes</taxon>
        <taxon>Eurotiomycetidae</taxon>
        <taxon>Eurotiales</taxon>
        <taxon>Aspergillaceae</taxon>
        <taxon>Aspergillus</taxon>
        <taxon>Aspergillus subgen. Circumdati</taxon>
    </lineage>
</organism>
<dbReference type="Gene3D" id="1.25.40.10">
    <property type="entry name" value="Tetratricopeptide repeat domain"/>
    <property type="match status" value="1"/>
</dbReference>
<dbReference type="Pfam" id="PF13424">
    <property type="entry name" value="TPR_12"/>
    <property type="match status" value="1"/>
</dbReference>
<dbReference type="AlphaFoldDB" id="A0AAD4CS05"/>
<dbReference type="PRINTS" id="PR00364">
    <property type="entry name" value="DISEASERSIST"/>
</dbReference>
<feature type="repeat" description="TPR" evidence="1">
    <location>
        <begin position="743"/>
        <end position="776"/>
    </location>
</feature>
<evidence type="ECO:0000256" key="1">
    <source>
        <dbReference type="PROSITE-ProRule" id="PRU00339"/>
    </source>
</evidence>
<dbReference type="PANTHER" id="PTHR46082:SF6">
    <property type="entry name" value="AAA+ ATPASE DOMAIN-CONTAINING PROTEIN-RELATED"/>
    <property type="match status" value="1"/>
</dbReference>
<dbReference type="InterPro" id="IPR035994">
    <property type="entry name" value="Nucleoside_phosphorylase_sf"/>
</dbReference>
<dbReference type="InterPro" id="IPR011990">
    <property type="entry name" value="TPR-like_helical_dom_sf"/>
</dbReference>
<dbReference type="GO" id="GO:0003824">
    <property type="term" value="F:catalytic activity"/>
    <property type="evidence" value="ECO:0007669"/>
    <property type="project" value="InterPro"/>
</dbReference>